<feature type="domain" description="AB hydrolase-1" evidence="1">
    <location>
        <begin position="31"/>
        <end position="135"/>
    </location>
</feature>
<dbReference type="Pfam" id="PF00561">
    <property type="entry name" value="Abhydrolase_1"/>
    <property type="match status" value="1"/>
</dbReference>
<name>A0ABU1UQP0_9ACTN</name>
<dbReference type="InterPro" id="IPR029058">
    <property type="entry name" value="AB_hydrolase_fold"/>
</dbReference>
<dbReference type="Gene3D" id="3.40.50.1820">
    <property type="entry name" value="alpha/beta hydrolase"/>
    <property type="match status" value="1"/>
</dbReference>
<keyword evidence="3" id="KW-1185">Reference proteome</keyword>
<dbReference type="RefSeq" id="WP_309971185.1">
    <property type="nucleotide sequence ID" value="NZ_JAVDWH010000001.1"/>
</dbReference>
<dbReference type="PANTHER" id="PTHR43433:SF5">
    <property type="entry name" value="AB HYDROLASE-1 DOMAIN-CONTAINING PROTEIN"/>
    <property type="match status" value="1"/>
</dbReference>
<dbReference type="InterPro" id="IPR050471">
    <property type="entry name" value="AB_hydrolase"/>
</dbReference>
<evidence type="ECO:0000313" key="3">
    <source>
        <dbReference type="Proteomes" id="UP001257739"/>
    </source>
</evidence>
<proteinExistence type="predicted"/>
<organism evidence="2 3">
    <name type="scientific">Aeromicrobium panaciterrae</name>
    <dbReference type="NCBI Taxonomy" id="363861"/>
    <lineage>
        <taxon>Bacteria</taxon>
        <taxon>Bacillati</taxon>
        <taxon>Actinomycetota</taxon>
        <taxon>Actinomycetes</taxon>
        <taxon>Propionibacteriales</taxon>
        <taxon>Nocardioidaceae</taxon>
        <taxon>Aeromicrobium</taxon>
    </lineage>
</organism>
<dbReference type="PANTHER" id="PTHR43433">
    <property type="entry name" value="HYDROLASE, ALPHA/BETA FOLD FAMILY PROTEIN"/>
    <property type="match status" value="1"/>
</dbReference>
<reference evidence="2 3" key="1">
    <citation type="submission" date="2023-07" db="EMBL/GenBank/DDBJ databases">
        <title>Sorghum-associated microbial communities from plants grown in Nebraska, USA.</title>
        <authorList>
            <person name="Schachtman D."/>
        </authorList>
    </citation>
    <scope>NUCLEOTIDE SEQUENCE [LARGE SCALE GENOMIC DNA]</scope>
    <source>
        <strain evidence="2 3">BE248</strain>
    </source>
</reference>
<evidence type="ECO:0000313" key="2">
    <source>
        <dbReference type="EMBL" id="MDR7087482.1"/>
    </source>
</evidence>
<dbReference type="InterPro" id="IPR000073">
    <property type="entry name" value="AB_hydrolase_1"/>
</dbReference>
<dbReference type="SUPFAM" id="SSF53474">
    <property type="entry name" value="alpha/beta-Hydrolases"/>
    <property type="match status" value="1"/>
</dbReference>
<dbReference type="EMBL" id="JAVDWH010000001">
    <property type="protein sequence ID" value="MDR7087482.1"/>
    <property type="molecule type" value="Genomic_DNA"/>
</dbReference>
<comment type="caution">
    <text evidence="2">The sequence shown here is derived from an EMBL/GenBank/DDBJ whole genome shotgun (WGS) entry which is preliminary data.</text>
</comment>
<protein>
    <submittedName>
        <fullName evidence="2">Pimeloyl-ACP methyl ester carboxylesterase</fullName>
    </submittedName>
</protein>
<gene>
    <name evidence="2" type="ORF">J2X11_002321</name>
</gene>
<sequence length="294" mass="31745">MTTPTAFVRYYDVISADGTKLRAWTNDAEGPVVLVSNGLGTNPHAWPSLLNPGCGVRVISWNHRGTGGSARPVDNRVDLDAFVEDAVAIMDDAGVATATVVSWSAGVTVAFELAGRYPERVNGILAVAGVPGNTFATMLAPIKVPPFIAKRLMVGLARSGGWSGPVIAPITKRIPWTNATANMLRWSRLINPAADVGELRTLLQEFCTTHPSWYAKLAIGVSEHQRVSLSSIAVPATFLSGKWDMLTGARDMLSASKRVEGSRYRELASTHFIPVEFPEIVMEELELLLDRVHA</sequence>
<dbReference type="Proteomes" id="UP001257739">
    <property type="component" value="Unassembled WGS sequence"/>
</dbReference>
<evidence type="ECO:0000259" key="1">
    <source>
        <dbReference type="Pfam" id="PF00561"/>
    </source>
</evidence>
<accession>A0ABU1UQP0</accession>